<dbReference type="GO" id="GO:0032259">
    <property type="term" value="P:methylation"/>
    <property type="evidence" value="ECO:0007669"/>
    <property type="project" value="UniProtKB-KW"/>
</dbReference>
<gene>
    <name evidence="5" type="ORF">BCO_0010800</name>
</gene>
<keyword evidence="4" id="KW-0812">Transmembrane</keyword>
<geneLocation type="plasmid" evidence="5">
    <name>unnamed</name>
</geneLocation>
<evidence type="ECO:0000256" key="1">
    <source>
        <dbReference type="ARBA" id="ARBA00022603"/>
    </source>
</evidence>
<organism evidence="5">
    <name type="scientific">Borrelia coriaceae ATCC 43381</name>
    <dbReference type="NCBI Taxonomy" id="1408429"/>
    <lineage>
        <taxon>Bacteria</taxon>
        <taxon>Pseudomonadati</taxon>
        <taxon>Spirochaetota</taxon>
        <taxon>Spirochaetia</taxon>
        <taxon>Spirochaetales</taxon>
        <taxon>Borreliaceae</taxon>
        <taxon>Borrelia</taxon>
    </lineage>
</organism>
<reference evidence="5" key="1">
    <citation type="submission" date="2013-04" db="EMBL/GenBank/DDBJ databases">
        <title>Comparative Genomics of Relapsing Fever Spirochetes.</title>
        <authorList>
            <person name="Schwan T.G."/>
            <person name="Raffel S.J."/>
            <person name="Porcella S.F."/>
            <person name="Martens C.A."/>
            <person name="Bruno D.P."/>
            <person name="Ricklefs S.M."/>
            <person name="Barbian K.B."/>
        </authorList>
    </citation>
    <scope>NUCLEOTIDE SEQUENCE</scope>
    <source>
        <strain evidence="5">Co53</strain>
        <plasmid evidence="5">unnamed</plasmid>
    </source>
</reference>
<evidence type="ECO:0000256" key="2">
    <source>
        <dbReference type="ARBA" id="ARBA00022679"/>
    </source>
</evidence>
<dbReference type="GO" id="GO:0009307">
    <property type="term" value="P:DNA restriction-modification system"/>
    <property type="evidence" value="ECO:0007669"/>
    <property type="project" value="InterPro"/>
</dbReference>
<keyword evidence="4" id="KW-1133">Transmembrane helix</keyword>
<name>W5T276_9SPIR</name>
<dbReference type="RefSeq" id="WP_025408672.1">
    <property type="nucleotide sequence ID" value="NZ_CP005752.1"/>
</dbReference>
<dbReference type="EMBL" id="CP005752">
    <property type="protein sequence ID" value="AHH11386.1"/>
    <property type="molecule type" value="Genomic_DNA"/>
</dbReference>
<dbReference type="GO" id="GO:0009007">
    <property type="term" value="F:site-specific DNA-methyltransferase (adenine-specific) activity"/>
    <property type="evidence" value="ECO:0007669"/>
    <property type="project" value="UniProtKB-EC"/>
</dbReference>
<dbReference type="HOGENOM" id="CLU_154396_0_0_12"/>
<feature type="transmembrane region" description="Helical" evidence="4">
    <location>
        <begin position="30"/>
        <end position="49"/>
    </location>
</feature>
<dbReference type="InterPro" id="IPR029063">
    <property type="entry name" value="SAM-dependent_MTases_sf"/>
</dbReference>
<evidence type="ECO:0000256" key="3">
    <source>
        <dbReference type="ARBA" id="ARBA00022691"/>
    </source>
</evidence>
<sequence length="89" mass="10751">MKLLNREGSKYRYKANIISLFPKHTLYIEGFFGTGFIFFAKLLACYIILTDNSKFIYKLFYFLKQEPDLLYRGIREAIIYDRVIRRSYI</sequence>
<evidence type="ECO:0000256" key="4">
    <source>
        <dbReference type="SAM" id="Phobius"/>
    </source>
</evidence>
<dbReference type="Gene3D" id="3.40.50.150">
    <property type="entry name" value="Vaccinia Virus protein VP39"/>
    <property type="match status" value="1"/>
</dbReference>
<keyword evidence="2 5" id="KW-0808">Transferase</keyword>
<keyword evidence="4" id="KW-0472">Membrane</keyword>
<dbReference type="EC" id="2.1.1.72" evidence="5"/>
<protein>
    <submittedName>
        <fullName evidence="5">DNA adenine methylase</fullName>
        <ecNumber evidence="5">2.1.1.72</ecNumber>
    </submittedName>
</protein>
<keyword evidence="1 5" id="KW-0489">Methyltransferase</keyword>
<dbReference type="AlphaFoldDB" id="W5T276"/>
<keyword evidence="3" id="KW-0949">S-adenosyl-L-methionine</keyword>
<accession>W5T276</accession>
<keyword evidence="5" id="KW-0614">Plasmid</keyword>
<dbReference type="Pfam" id="PF02086">
    <property type="entry name" value="MethyltransfD12"/>
    <property type="match status" value="1"/>
</dbReference>
<evidence type="ECO:0000313" key="5">
    <source>
        <dbReference type="EMBL" id="AHH11386.1"/>
    </source>
</evidence>
<proteinExistence type="predicted"/>
<dbReference type="InterPro" id="IPR012327">
    <property type="entry name" value="MeTrfase_D12"/>
</dbReference>
<dbReference type="SUPFAM" id="SSF53335">
    <property type="entry name" value="S-adenosyl-L-methionine-dependent methyltransferases"/>
    <property type="match status" value="1"/>
</dbReference>